<dbReference type="EMBL" id="JAHWQX010000002">
    <property type="protein sequence ID" value="MBW3097055.1"/>
    <property type="molecule type" value="Genomic_DNA"/>
</dbReference>
<reference evidence="2" key="1">
    <citation type="submission" date="2021-07" db="EMBL/GenBank/DDBJ databases">
        <title>Pseudohoeflea marina sp. nov. a polyhydroxyalcanoate-producing bacterium.</title>
        <authorList>
            <person name="Zheng W."/>
            <person name="Yu S."/>
            <person name="Huang Y."/>
        </authorList>
    </citation>
    <scope>NUCLEOTIDE SEQUENCE</scope>
    <source>
        <strain evidence="2">DP4N28-3</strain>
    </source>
</reference>
<protein>
    <submittedName>
        <fullName evidence="2">Endonuclease/exonuclease/phosphatase family protein</fullName>
    </submittedName>
</protein>
<dbReference type="Proteomes" id="UP001430804">
    <property type="component" value="Unassembled WGS sequence"/>
</dbReference>
<accession>A0ABS6WMQ1</accession>
<keyword evidence="2" id="KW-0378">Hydrolase</keyword>
<dbReference type="InterPro" id="IPR005135">
    <property type="entry name" value="Endo/exonuclease/phosphatase"/>
</dbReference>
<proteinExistence type="predicted"/>
<feature type="domain" description="Endonuclease/exonuclease/phosphatase" evidence="1">
    <location>
        <begin position="99"/>
        <end position="302"/>
    </location>
</feature>
<keyword evidence="2" id="KW-0255">Endonuclease</keyword>
<keyword evidence="2" id="KW-0540">Nuclease</keyword>
<sequence>MLCLLATALPAVRLAHGFFRTLEFPRSQLATLSLIAAIGCGLTLTGWPQVVFTLMSVVALGVQLFHIIRFTPLWSKQSPDAPVLSEGAPSWTVSILACNVKESNREFDRMKARITEADADLVLLMETTPDWVEAMRPALEAYKYRVERPQTNGYGMMFASREEPLECEVRHLLNEEVPSIHLTLAGPKGGPDVRVIMLHPEPPIPADNTYGRDAEIAKVAEIAREIDSPIIVTGDLNDVAWSLTTRRFLRISKLLDPRQGRGMFNSFDARYPFLRWPLDHIFHSAHFSVLKLKRLKHVGSDHFPMFFAFALTDPGAVDEDEARPEDLEEADELISIEKKRDSRPHGVDWEI</sequence>
<evidence type="ECO:0000313" key="2">
    <source>
        <dbReference type="EMBL" id="MBW3097055.1"/>
    </source>
</evidence>
<keyword evidence="3" id="KW-1185">Reference proteome</keyword>
<gene>
    <name evidence="2" type="ORF">KY465_07165</name>
</gene>
<name>A0ABS6WMQ1_9HYPH</name>
<evidence type="ECO:0000313" key="3">
    <source>
        <dbReference type="Proteomes" id="UP001430804"/>
    </source>
</evidence>
<comment type="caution">
    <text evidence="2">The sequence shown here is derived from an EMBL/GenBank/DDBJ whole genome shotgun (WGS) entry which is preliminary data.</text>
</comment>
<organism evidence="2 3">
    <name type="scientific">Pseudohoeflea coraliihabitans</name>
    <dbReference type="NCBI Taxonomy" id="2860393"/>
    <lineage>
        <taxon>Bacteria</taxon>
        <taxon>Pseudomonadati</taxon>
        <taxon>Pseudomonadota</taxon>
        <taxon>Alphaproteobacteria</taxon>
        <taxon>Hyphomicrobiales</taxon>
        <taxon>Rhizobiaceae</taxon>
        <taxon>Pseudohoeflea</taxon>
    </lineage>
</organism>
<dbReference type="GO" id="GO:0004519">
    <property type="term" value="F:endonuclease activity"/>
    <property type="evidence" value="ECO:0007669"/>
    <property type="project" value="UniProtKB-KW"/>
</dbReference>
<evidence type="ECO:0000259" key="1">
    <source>
        <dbReference type="Pfam" id="PF03372"/>
    </source>
</evidence>
<dbReference type="RefSeq" id="WP_219201001.1">
    <property type="nucleotide sequence ID" value="NZ_JAHWQX010000002.1"/>
</dbReference>
<dbReference type="Pfam" id="PF03372">
    <property type="entry name" value="Exo_endo_phos"/>
    <property type="match status" value="1"/>
</dbReference>